<sequence length="214" mass="22276">MRDAAMVVAGCLVLLSGCGGGNSGGASPLDAGQAEAVLPDAAALPGWKASLEPVAYTLKKAKEMGVGECHDAAGQDSCAQVRFFGVAAFHQENEPDISFIVQTYRDEDTARAAYGTVWKAWKRWVPEARTVSAGNIGDQRDAVAGLSSSIVKGSKGLMIQTRVGSVIMMSMAEAGPHTGMADSYMNRFADVFAQRAGQAEAGERPSAGMTASAR</sequence>
<comment type="caution">
    <text evidence="1">The sequence shown here is derived from an EMBL/GenBank/DDBJ whole genome shotgun (WGS) entry which is preliminary data.</text>
</comment>
<dbReference type="EMBL" id="JBICBM010000011">
    <property type="protein sequence ID" value="MFF9884510.1"/>
    <property type="molecule type" value="Genomic_DNA"/>
</dbReference>
<proteinExistence type="predicted"/>
<keyword evidence="2" id="KW-1185">Reference proteome</keyword>
<dbReference type="Proteomes" id="UP001603418">
    <property type="component" value="Unassembled WGS sequence"/>
</dbReference>
<name>A0ABW6Z037_9ACTN</name>
<evidence type="ECO:0008006" key="3">
    <source>
        <dbReference type="Google" id="ProtNLM"/>
    </source>
</evidence>
<accession>A0ABW6Z037</accession>
<organism evidence="1 2">
    <name type="scientific">Streptomyces eurythermus</name>
    <dbReference type="NCBI Taxonomy" id="42237"/>
    <lineage>
        <taxon>Bacteria</taxon>
        <taxon>Bacillati</taxon>
        <taxon>Actinomycetota</taxon>
        <taxon>Actinomycetes</taxon>
        <taxon>Kitasatosporales</taxon>
        <taxon>Streptomycetaceae</taxon>
        <taxon>Streptomyces</taxon>
    </lineage>
</organism>
<evidence type="ECO:0000313" key="2">
    <source>
        <dbReference type="Proteomes" id="UP001603418"/>
    </source>
</evidence>
<dbReference type="RefSeq" id="WP_157855584.1">
    <property type="nucleotide sequence ID" value="NZ_JBFACJ010000010.1"/>
</dbReference>
<protein>
    <recommendedName>
        <fullName evidence="3">Lipoprotein</fullName>
    </recommendedName>
</protein>
<reference evidence="1 2" key="1">
    <citation type="submission" date="2024-10" db="EMBL/GenBank/DDBJ databases">
        <title>The Natural Products Discovery Center: Release of the First 8490 Sequenced Strains for Exploring Actinobacteria Biosynthetic Diversity.</title>
        <authorList>
            <person name="Kalkreuter E."/>
            <person name="Kautsar S.A."/>
            <person name="Yang D."/>
            <person name="Bader C.D."/>
            <person name="Teijaro C.N."/>
            <person name="Fluegel L."/>
            <person name="Davis C.M."/>
            <person name="Simpson J.R."/>
            <person name="Lauterbach L."/>
            <person name="Steele A.D."/>
            <person name="Gui C."/>
            <person name="Meng S."/>
            <person name="Li G."/>
            <person name="Viehrig K."/>
            <person name="Ye F."/>
            <person name="Su P."/>
            <person name="Kiefer A.F."/>
            <person name="Nichols A."/>
            <person name="Cepeda A.J."/>
            <person name="Yan W."/>
            <person name="Fan B."/>
            <person name="Jiang Y."/>
            <person name="Adhikari A."/>
            <person name="Zheng C.-J."/>
            <person name="Schuster L."/>
            <person name="Cowan T.M."/>
            <person name="Smanski M.J."/>
            <person name="Chevrette M.G."/>
            <person name="De Carvalho L.P.S."/>
            <person name="Shen B."/>
        </authorList>
    </citation>
    <scope>NUCLEOTIDE SEQUENCE [LARGE SCALE GENOMIC DNA]</scope>
    <source>
        <strain evidence="1 2">NPDC013366</strain>
    </source>
</reference>
<gene>
    <name evidence="1" type="ORF">ACF1HC_23380</name>
</gene>
<evidence type="ECO:0000313" key="1">
    <source>
        <dbReference type="EMBL" id="MFF9884510.1"/>
    </source>
</evidence>
<dbReference type="PROSITE" id="PS51257">
    <property type="entry name" value="PROKAR_LIPOPROTEIN"/>
    <property type="match status" value="1"/>
</dbReference>